<dbReference type="PROSITE" id="PS00323">
    <property type="entry name" value="RIBOSOMAL_S19"/>
    <property type="match status" value="1"/>
</dbReference>
<dbReference type="PANTHER" id="PTHR11880:SF8">
    <property type="entry name" value="SMALL RIBOSOMAL SUBUNIT PROTEIN US19M"/>
    <property type="match status" value="1"/>
</dbReference>
<dbReference type="EMBL" id="MHQO01000020">
    <property type="protein sequence ID" value="OHA06929.1"/>
    <property type="molecule type" value="Genomic_DNA"/>
</dbReference>
<evidence type="ECO:0000256" key="8">
    <source>
        <dbReference type="RuleBase" id="RU003485"/>
    </source>
</evidence>
<dbReference type="FunFam" id="3.30.860.10:FF:000001">
    <property type="entry name" value="30S ribosomal protein S19"/>
    <property type="match status" value="1"/>
</dbReference>
<dbReference type="InterPro" id="IPR020934">
    <property type="entry name" value="Ribosomal_uS19_CS"/>
</dbReference>
<dbReference type="InterPro" id="IPR005732">
    <property type="entry name" value="Ribosomal_uS19_bac-type"/>
</dbReference>
<dbReference type="InterPro" id="IPR002222">
    <property type="entry name" value="Ribosomal_uS19"/>
</dbReference>
<comment type="function">
    <text evidence="7">Protein S19 forms a complex with S13 that binds strongly to the 16S ribosomal RNA.</text>
</comment>
<dbReference type="SUPFAM" id="SSF54570">
    <property type="entry name" value="Ribosomal protein S19"/>
    <property type="match status" value="1"/>
</dbReference>
<dbReference type="PIRSF" id="PIRSF002144">
    <property type="entry name" value="Ribosomal_S19"/>
    <property type="match status" value="1"/>
</dbReference>
<proteinExistence type="inferred from homology"/>
<dbReference type="GO" id="GO:0003735">
    <property type="term" value="F:structural constituent of ribosome"/>
    <property type="evidence" value="ECO:0007669"/>
    <property type="project" value="InterPro"/>
</dbReference>
<dbReference type="HAMAP" id="MF_00531">
    <property type="entry name" value="Ribosomal_uS19"/>
    <property type="match status" value="1"/>
</dbReference>
<organism evidence="10 11">
    <name type="scientific">Candidatus Sungbacteria bacterium RIFCSPLOWO2_01_FULL_47_10</name>
    <dbReference type="NCBI Taxonomy" id="1802276"/>
    <lineage>
        <taxon>Bacteria</taxon>
        <taxon>Candidatus Sungiibacteriota</taxon>
    </lineage>
</organism>
<dbReference type="PANTHER" id="PTHR11880">
    <property type="entry name" value="RIBOSOMAL PROTEIN S19P FAMILY MEMBER"/>
    <property type="match status" value="1"/>
</dbReference>
<dbReference type="GO" id="GO:0000028">
    <property type="term" value="P:ribosomal small subunit assembly"/>
    <property type="evidence" value="ECO:0007669"/>
    <property type="project" value="TreeGrafter"/>
</dbReference>
<dbReference type="GO" id="GO:0005737">
    <property type="term" value="C:cytoplasm"/>
    <property type="evidence" value="ECO:0007669"/>
    <property type="project" value="UniProtKB-ARBA"/>
</dbReference>
<keyword evidence="3 7" id="KW-0694">RNA-binding</keyword>
<comment type="caution">
    <text evidence="10">The sequence shown here is derived from an EMBL/GenBank/DDBJ whole genome shotgun (WGS) entry which is preliminary data.</text>
</comment>
<evidence type="ECO:0000256" key="1">
    <source>
        <dbReference type="ARBA" id="ARBA00007345"/>
    </source>
</evidence>
<feature type="region of interest" description="Disordered" evidence="9">
    <location>
        <begin position="82"/>
        <end position="102"/>
    </location>
</feature>
<evidence type="ECO:0000313" key="11">
    <source>
        <dbReference type="Proteomes" id="UP000177982"/>
    </source>
</evidence>
<reference evidence="10 11" key="1">
    <citation type="journal article" date="2016" name="Nat. Commun.">
        <title>Thousands of microbial genomes shed light on interconnected biogeochemical processes in an aquifer system.</title>
        <authorList>
            <person name="Anantharaman K."/>
            <person name="Brown C.T."/>
            <person name="Hug L.A."/>
            <person name="Sharon I."/>
            <person name="Castelle C.J."/>
            <person name="Probst A.J."/>
            <person name="Thomas B.C."/>
            <person name="Singh A."/>
            <person name="Wilkins M.J."/>
            <person name="Karaoz U."/>
            <person name="Brodie E.L."/>
            <person name="Williams K.H."/>
            <person name="Hubbard S.S."/>
            <person name="Banfield J.F."/>
        </authorList>
    </citation>
    <scope>NUCLEOTIDE SEQUENCE [LARGE SCALE GENOMIC DNA]</scope>
</reference>
<dbReference type="Pfam" id="PF00203">
    <property type="entry name" value="Ribosomal_S19"/>
    <property type="match status" value="1"/>
</dbReference>
<evidence type="ECO:0000256" key="5">
    <source>
        <dbReference type="ARBA" id="ARBA00023274"/>
    </source>
</evidence>
<feature type="compositionally biased region" description="Basic and acidic residues" evidence="9">
    <location>
        <begin position="86"/>
        <end position="102"/>
    </location>
</feature>
<name>A0A1G2L851_9BACT</name>
<accession>A0A1G2L851</accession>
<dbReference type="Proteomes" id="UP000177982">
    <property type="component" value="Unassembled WGS sequence"/>
</dbReference>
<dbReference type="PRINTS" id="PR00975">
    <property type="entry name" value="RIBOSOMALS19"/>
</dbReference>
<keyword evidence="5 7" id="KW-0687">Ribonucleoprotein</keyword>
<evidence type="ECO:0000256" key="7">
    <source>
        <dbReference type="HAMAP-Rule" id="MF_00531"/>
    </source>
</evidence>
<evidence type="ECO:0000256" key="3">
    <source>
        <dbReference type="ARBA" id="ARBA00022884"/>
    </source>
</evidence>
<dbReference type="AlphaFoldDB" id="A0A1G2L851"/>
<gene>
    <name evidence="7" type="primary">rpsS</name>
    <name evidence="10" type="ORF">A2934_01395</name>
</gene>
<evidence type="ECO:0000256" key="2">
    <source>
        <dbReference type="ARBA" id="ARBA00022730"/>
    </source>
</evidence>
<dbReference type="NCBIfam" id="TIGR01050">
    <property type="entry name" value="rpsS_bact"/>
    <property type="match status" value="1"/>
</dbReference>
<keyword evidence="2 7" id="KW-0699">rRNA-binding</keyword>
<sequence length="102" mass="11586">MPRSLKKGPYIHPSILKKLGRLRVGDPTVIKTWARNSTIIPEMVGFTFGVHNGRSFINVNVKEEMVGHKLGEFSPTRKFLRHGGRMQKEQEQKAAEAEKTKT</sequence>
<comment type="similarity">
    <text evidence="1 7 8">Belongs to the universal ribosomal protein uS19 family.</text>
</comment>
<dbReference type="GO" id="GO:0006412">
    <property type="term" value="P:translation"/>
    <property type="evidence" value="ECO:0007669"/>
    <property type="project" value="UniProtKB-UniRule"/>
</dbReference>
<dbReference type="InterPro" id="IPR023575">
    <property type="entry name" value="Ribosomal_uS19_SF"/>
</dbReference>
<evidence type="ECO:0000256" key="4">
    <source>
        <dbReference type="ARBA" id="ARBA00022980"/>
    </source>
</evidence>
<protein>
    <recommendedName>
        <fullName evidence="6 7">Small ribosomal subunit protein uS19</fullName>
    </recommendedName>
</protein>
<evidence type="ECO:0000313" key="10">
    <source>
        <dbReference type="EMBL" id="OHA06929.1"/>
    </source>
</evidence>
<dbReference type="GO" id="GO:0019843">
    <property type="term" value="F:rRNA binding"/>
    <property type="evidence" value="ECO:0007669"/>
    <property type="project" value="UniProtKB-UniRule"/>
</dbReference>
<dbReference type="Gene3D" id="3.30.860.10">
    <property type="entry name" value="30s Ribosomal Protein S19, Chain A"/>
    <property type="match status" value="1"/>
</dbReference>
<evidence type="ECO:0000256" key="9">
    <source>
        <dbReference type="SAM" id="MobiDB-lite"/>
    </source>
</evidence>
<dbReference type="GO" id="GO:0015935">
    <property type="term" value="C:small ribosomal subunit"/>
    <property type="evidence" value="ECO:0007669"/>
    <property type="project" value="InterPro"/>
</dbReference>
<keyword evidence="4 7" id="KW-0689">Ribosomal protein</keyword>
<evidence type="ECO:0000256" key="6">
    <source>
        <dbReference type="ARBA" id="ARBA00035163"/>
    </source>
</evidence>